<feature type="transmembrane region" description="Helical" evidence="9">
    <location>
        <begin position="300"/>
        <end position="320"/>
    </location>
</feature>
<dbReference type="EMBL" id="KL198098">
    <property type="protein sequence ID" value="KDQ07924.1"/>
    <property type="molecule type" value="Genomic_DNA"/>
</dbReference>
<keyword evidence="6" id="KW-0256">Endoplasmic reticulum</keyword>
<comment type="similarity">
    <text evidence="3">Belongs to the OST3/OST6 family.</text>
</comment>
<dbReference type="SUPFAM" id="SSF52833">
    <property type="entry name" value="Thioredoxin-like"/>
    <property type="match status" value="1"/>
</dbReference>
<dbReference type="PANTHER" id="PTHR12692">
    <property type="entry name" value="DOLICHYL-DIPHOSPHOOLIGOSACCHARIDE--PROTEIN GLYCOSYLTRANSFERASE-RELATED"/>
    <property type="match status" value="1"/>
</dbReference>
<evidence type="ECO:0000256" key="5">
    <source>
        <dbReference type="ARBA" id="ARBA00022729"/>
    </source>
</evidence>
<evidence type="ECO:0000256" key="7">
    <source>
        <dbReference type="ARBA" id="ARBA00022989"/>
    </source>
</evidence>
<gene>
    <name evidence="11" type="ORF">BOTBODRAFT_166427</name>
</gene>
<dbReference type="GO" id="GO:0008250">
    <property type="term" value="C:oligosaccharyltransferase complex"/>
    <property type="evidence" value="ECO:0007669"/>
    <property type="project" value="TreeGrafter"/>
</dbReference>
<dbReference type="Proteomes" id="UP000027195">
    <property type="component" value="Unassembled WGS sequence"/>
</dbReference>
<dbReference type="GO" id="GO:0018279">
    <property type="term" value="P:protein N-linked glycosylation via asparagine"/>
    <property type="evidence" value="ECO:0007669"/>
    <property type="project" value="TreeGrafter"/>
</dbReference>
<evidence type="ECO:0008006" key="13">
    <source>
        <dbReference type="Google" id="ProtNLM"/>
    </source>
</evidence>
<feature type="transmembrane region" description="Helical" evidence="9">
    <location>
        <begin position="184"/>
        <end position="205"/>
    </location>
</feature>
<dbReference type="PANTHER" id="PTHR12692:SF0">
    <property type="entry name" value="GH11935P"/>
    <property type="match status" value="1"/>
</dbReference>
<comment type="subcellular location">
    <subcellularLocation>
        <location evidence="2">Endoplasmic reticulum membrane</location>
        <topology evidence="2">Multi-pass membrane protein</topology>
    </subcellularLocation>
</comment>
<accession>A0A067LXK4</accession>
<evidence type="ECO:0000256" key="1">
    <source>
        <dbReference type="ARBA" id="ARBA00002791"/>
    </source>
</evidence>
<dbReference type="InterPro" id="IPR036249">
    <property type="entry name" value="Thioredoxin-like_sf"/>
</dbReference>
<dbReference type="HOGENOM" id="CLU_052855_1_2_1"/>
<proteinExistence type="inferred from homology"/>
<dbReference type="Gene3D" id="3.40.30.10">
    <property type="entry name" value="Glutaredoxin"/>
    <property type="match status" value="1"/>
</dbReference>
<evidence type="ECO:0000313" key="11">
    <source>
        <dbReference type="EMBL" id="KDQ07924.1"/>
    </source>
</evidence>
<feature type="transmembrane region" description="Helical" evidence="9">
    <location>
        <begin position="217"/>
        <end position="238"/>
    </location>
</feature>
<evidence type="ECO:0000256" key="6">
    <source>
        <dbReference type="ARBA" id="ARBA00022824"/>
    </source>
</evidence>
<evidence type="ECO:0000256" key="9">
    <source>
        <dbReference type="SAM" id="Phobius"/>
    </source>
</evidence>
<protein>
    <recommendedName>
        <fullName evidence="13">Dolichyl-diphosphooligosaccharide-protein glycotransferase</fullName>
    </recommendedName>
</protein>
<dbReference type="AlphaFoldDB" id="A0A067LXK4"/>
<sequence length="331" mass="36734">MLLPVKHIFSFFLLALVPRVLADPKPSAEALRFSALAASSPDGVIKLDSKTFDAITTGYREWSVVVQLTALGSDFKCAPCKQFDPNFRAVSKAWKKVPAKDRDTHFFATLDFQDGRDIFQRLGLNSAPFVNFYPAKLGPRAPASGKTDPWSYDFNSNAFDALTLAEQLSPSTPVPIPYKEPPNYALIASAGATFLFILITARFFWMFFSSVFLSRWTWGFVTIATSIVMCSGFMFVRIRNMPLAVTTKTGASWVANGFQTQYGGETYAMSLLYGALAFSFVSLTLLVPKIPTAGRQRAGVYLWTTALMVLYSLLITLFRLKNPGYPFGLIF</sequence>
<keyword evidence="12" id="KW-1185">Reference proteome</keyword>
<keyword evidence="4 9" id="KW-0812">Transmembrane</keyword>
<feature type="transmembrane region" description="Helical" evidence="9">
    <location>
        <begin position="267"/>
        <end position="288"/>
    </location>
</feature>
<organism evidence="11 12">
    <name type="scientific">Botryobasidium botryosum (strain FD-172 SS1)</name>
    <dbReference type="NCBI Taxonomy" id="930990"/>
    <lineage>
        <taxon>Eukaryota</taxon>
        <taxon>Fungi</taxon>
        <taxon>Dikarya</taxon>
        <taxon>Basidiomycota</taxon>
        <taxon>Agaricomycotina</taxon>
        <taxon>Agaricomycetes</taxon>
        <taxon>Cantharellales</taxon>
        <taxon>Botryobasidiaceae</taxon>
        <taxon>Botryobasidium</taxon>
    </lineage>
</organism>
<keyword evidence="7 9" id="KW-1133">Transmembrane helix</keyword>
<evidence type="ECO:0000256" key="10">
    <source>
        <dbReference type="SAM" id="SignalP"/>
    </source>
</evidence>
<evidence type="ECO:0000256" key="3">
    <source>
        <dbReference type="ARBA" id="ARBA00009561"/>
    </source>
</evidence>
<comment type="function">
    <text evidence="1">Subunit of the oligosaccharyl transferase (OST) complex that catalyzes the initial transfer of a defined glycan (Glc(3)Man(9)GlcNAc(2) in eukaryotes) from the lipid carrier dolichol-pyrophosphate to an asparagine residue within an Asn-X-Ser/Thr consensus motif in nascent polypeptide chains, the first step in protein N-glycosylation. N-glycosylation occurs cotranslationally and the complex associates with the Sec61 complex at the channel-forming translocon complex that mediates protein translocation across the endoplasmic reticulum (ER). All subunits are required for a maximal enzyme activity.</text>
</comment>
<feature type="signal peptide" evidence="10">
    <location>
        <begin position="1"/>
        <end position="22"/>
    </location>
</feature>
<reference evidence="12" key="1">
    <citation type="journal article" date="2014" name="Proc. Natl. Acad. Sci. U.S.A.">
        <title>Extensive sampling of basidiomycete genomes demonstrates inadequacy of the white-rot/brown-rot paradigm for wood decay fungi.</title>
        <authorList>
            <person name="Riley R."/>
            <person name="Salamov A.A."/>
            <person name="Brown D.W."/>
            <person name="Nagy L.G."/>
            <person name="Floudas D."/>
            <person name="Held B.W."/>
            <person name="Levasseur A."/>
            <person name="Lombard V."/>
            <person name="Morin E."/>
            <person name="Otillar R."/>
            <person name="Lindquist E.A."/>
            <person name="Sun H."/>
            <person name="LaButti K.M."/>
            <person name="Schmutz J."/>
            <person name="Jabbour D."/>
            <person name="Luo H."/>
            <person name="Baker S.E."/>
            <person name="Pisabarro A.G."/>
            <person name="Walton J.D."/>
            <person name="Blanchette R.A."/>
            <person name="Henrissat B."/>
            <person name="Martin F."/>
            <person name="Cullen D."/>
            <person name="Hibbett D.S."/>
            <person name="Grigoriev I.V."/>
        </authorList>
    </citation>
    <scope>NUCLEOTIDE SEQUENCE [LARGE SCALE GENOMIC DNA]</scope>
    <source>
        <strain evidence="12">FD-172 SS1</strain>
    </source>
</reference>
<dbReference type="InterPro" id="IPR021149">
    <property type="entry name" value="OligosaccharylTrfase_OST3/OST6"/>
</dbReference>
<feature type="chain" id="PRO_5001645083" description="Dolichyl-diphosphooligosaccharide-protein glycotransferase" evidence="10">
    <location>
        <begin position="23"/>
        <end position="331"/>
    </location>
</feature>
<dbReference type="STRING" id="930990.A0A067LXK4"/>
<dbReference type="Pfam" id="PF04756">
    <property type="entry name" value="OST3_OST6"/>
    <property type="match status" value="1"/>
</dbReference>
<evidence type="ECO:0000256" key="2">
    <source>
        <dbReference type="ARBA" id="ARBA00004477"/>
    </source>
</evidence>
<dbReference type="InParanoid" id="A0A067LXK4"/>
<evidence type="ECO:0000256" key="8">
    <source>
        <dbReference type="ARBA" id="ARBA00023136"/>
    </source>
</evidence>
<dbReference type="FunCoup" id="A0A067LXK4">
    <property type="interactions" value="240"/>
</dbReference>
<keyword evidence="5 10" id="KW-0732">Signal</keyword>
<keyword evidence="8 9" id="KW-0472">Membrane</keyword>
<evidence type="ECO:0000313" key="12">
    <source>
        <dbReference type="Proteomes" id="UP000027195"/>
    </source>
</evidence>
<dbReference type="OrthoDB" id="67566at2759"/>
<name>A0A067LXK4_BOTB1</name>
<evidence type="ECO:0000256" key="4">
    <source>
        <dbReference type="ARBA" id="ARBA00022692"/>
    </source>
</evidence>